<keyword evidence="2" id="KW-0456">Lyase</keyword>
<proteinExistence type="inferred from homology"/>
<dbReference type="Pfam" id="PF00701">
    <property type="entry name" value="DHDPS"/>
    <property type="match status" value="1"/>
</dbReference>
<dbReference type="EMBL" id="QUSL01000060">
    <property type="protein sequence ID" value="RGD77085.1"/>
    <property type="molecule type" value="Genomic_DNA"/>
</dbReference>
<protein>
    <submittedName>
        <fullName evidence="3">Dihydrodipicolinate synthase family protein</fullName>
    </submittedName>
</protein>
<dbReference type="CDD" id="cd00408">
    <property type="entry name" value="DHDPS-like"/>
    <property type="match status" value="1"/>
</dbReference>
<dbReference type="SMART" id="SM01130">
    <property type="entry name" value="DHDPS"/>
    <property type="match status" value="1"/>
</dbReference>
<organism evidence="3 4">
    <name type="scientific">Thomasclavelia ramosa</name>
    <dbReference type="NCBI Taxonomy" id="1547"/>
    <lineage>
        <taxon>Bacteria</taxon>
        <taxon>Bacillati</taxon>
        <taxon>Bacillota</taxon>
        <taxon>Erysipelotrichia</taxon>
        <taxon>Erysipelotrichales</taxon>
        <taxon>Coprobacillaceae</taxon>
        <taxon>Thomasclavelia</taxon>
    </lineage>
</organism>
<dbReference type="InterPro" id="IPR002220">
    <property type="entry name" value="DapA-like"/>
</dbReference>
<name>A0A3E3E616_9FIRM</name>
<dbReference type="InterPro" id="IPR013785">
    <property type="entry name" value="Aldolase_TIM"/>
</dbReference>
<comment type="caution">
    <text evidence="3">The sequence shown here is derived from an EMBL/GenBank/DDBJ whole genome shotgun (WGS) entry which is preliminary data.</text>
</comment>
<sequence length="275" mass="31934">MIKIDIFTNLITPFDIDDMIDYQALDNHIEKLVNQGNNKFIIGSRTGEAASLTFLEQKHLLRYVCYHYPGLEIYMQLSESCTKKVIKQIGDLKDISEFAGYMIELPEIFSLTQNGLIKHLDLIATATNKSIVIQQHKQNMIAVNHLLELKEKHENITGLITEVNSTGYQIIRNKGLGLYGIEEMLVQNEINNYDGLISNLTNLSYKKYRELITQHNDLYFDFFKLIVKYFYQDNIVSTLKYSLSQSSNILYKLRLPLVKISDESKEQLNKIMKKY</sequence>
<evidence type="ECO:0000313" key="3">
    <source>
        <dbReference type="EMBL" id="RGD77085.1"/>
    </source>
</evidence>
<reference evidence="3 4" key="1">
    <citation type="submission" date="2018-08" db="EMBL/GenBank/DDBJ databases">
        <title>A genome reference for cultivated species of the human gut microbiota.</title>
        <authorList>
            <person name="Zou Y."/>
            <person name="Xue W."/>
            <person name="Luo G."/>
        </authorList>
    </citation>
    <scope>NUCLEOTIDE SEQUENCE [LARGE SCALE GENOMIC DNA]</scope>
    <source>
        <strain evidence="3 4">OM06-4</strain>
    </source>
</reference>
<dbReference type="Gene3D" id="3.20.20.70">
    <property type="entry name" value="Aldolase class I"/>
    <property type="match status" value="1"/>
</dbReference>
<gene>
    <name evidence="3" type="ORF">DXB93_18180</name>
</gene>
<comment type="similarity">
    <text evidence="1">Belongs to the DapA family.</text>
</comment>
<evidence type="ECO:0000256" key="2">
    <source>
        <dbReference type="ARBA" id="ARBA00023239"/>
    </source>
</evidence>
<dbReference type="RefSeq" id="WP_117582643.1">
    <property type="nucleotide sequence ID" value="NZ_QUSL01000060.1"/>
</dbReference>
<evidence type="ECO:0000256" key="1">
    <source>
        <dbReference type="ARBA" id="ARBA00007592"/>
    </source>
</evidence>
<dbReference type="GO" id="GO:0008840">
    <property type="term" value="F:4-hydroxy-tetrahydrodipicolinate synthase activity"/>
    <property type="evidence" value="ECO:0007669"/>
    <property type="project" value="TreeGrafter"/>
</dbReference>
<dbReference type="AlphaFoldDB" id="A0A3E3E616"/>
<dbReference type="PANTHER" id="PTHR12128:SF66">
    <property type="entry name" value="4-HYDROXY-2-OXOGLUTARATE ALDOLASE, MITOCHONDRIAL"/>
    <property type="match status" value="1"/>
</dbReference>
<dbReference type="Proteomes" id="UP000261032">
    <property type="component" value="Unassembled WGS sequence"/>
</dbReference>
<dbReference type="SUPFAM" id="SSF51569">
    <property type="entry name" value="Aldolase"/>
    <property type="match status" value="1"/>
</dbReference>
<dbReference type="PANTHER" id="PTHR12128">
    <property type="entry name" value="DIHYDRODIPICOLINATE SYNTHASE"/>
    <property type="match status" value="1"/>
</dbReference>
<accession>A0A3E3E616</accession>
<evidence type="ECO:0000313" key="4">
    <source>
        <dbReference type="Proteomes" id="UP000261032"/>
    </source>
</evidence>